<dbReference type="Proteomes" id="UP000616151">
    <property type="component" value="Unassembled WGS sequence"/>
</dbReference>
<reference evidence="1" key="1">
    <citation type="submission" date="2021-01" db="EMBL/GenBank/DDBJ databases">
        <authorList>
            <person name="Sun Q."/>
        </authorList>
    </citation>
    <scope>NUCLEOTIDE SEQUENCE</scope>
    <source>
        <strain evidence="1">YIM B02566</strain>
    </source>
</reference>
<gene>
    <name evidence="1" type="ORF">JHL16_33760</name>
</gene>
<dbReference type="EMBL" id="JAENHL010000008">
    <property type="protein sequence ID" value="MBK1871383.1"/>
    <property type="molecule type" value="Genomic_DNA"/>
</dbReference>
<evidence type="ECO:0000313" key="2">
    <source>
        <dbReference type="Proteomes" id="UP000616151"/>
    </source>
</evidence>
<keyword evidence="1" id="KW-0645">Protease</keyword>
<sequence>MMHAKSAVFSIDEHKDRFARARAALKAAKLDACLMVAPENVYYVGGYETWVGVNSPQFLIFTAKEDAPTLILRNVDLALARETTWVGDIRTYHLHTDSVPDLVTKVLKEKGLIRGRLGIEFQSYALPHGMALTLKEALPGFDFADATDLFGDLRLVKSAAEIDMLRAAGKFAQIGLTAAKRTLKAGISEIELAAEIEGAMRRAGSDYWAIPTELASGWRSAGGHAAPRPKAIEPGDLVHVEFAGVSNRYHATALQTLGVGTPSKRATDLYDVALLSLKAGLAATKVGARVDAIEEASLEPLRKEGLEHAAMMRFGYGLGIAYPPIWLETLQISRGFDRVLEPGMVFVLHSCLELPDEELGVVQGGTYLLKEDGLEMLAGAGDIDLIRV</sequence>
<comment type="caution">
    <text evidence="1">The sequence shown here is derived from an EMBL/GenBank/DDBJ whole genome shotgun (WGS) entry which is preliminary data.</text>
</comment>
<keyword evidence="1" id="KW-0031">Aminopeptidase</keyword>
<keyword evidence="2" id="KW-1185">Reference proteome</keyword>
<proteinExistence type="predicted"/>
<name>A0ACC5RFL8_9HYPH</name>
<organism evidence="1 2">
    <name type="scientific">Taklimakanibacter albus</name>
    <dbReference type="NCBI Taxonomy" id="2800327"/>
    <lineage>
        <taxon>Bacteria</taxon>
        <taxon>Pseudomonadati</taxon>
        <taxon>Pseudomonadota</taxon>
        <taxon>Alphaproteobacteria</taxon>
        <taxon>Hyphomicrobiales</taxon>
        <taxon>Aestuariivirgaceae</taxon>
        <taxon>Taklimakanibacter</taxon>
    </lineage>
</organism>
<evidence type="ECO:0000313" key="1">
    <source>
        <dbReference type="EMBL" id="MBK1871383.1"/>
    </source>
</evidence>
<protein>
    <submittedName>
        <fullName evidence="1">Aminopeptidase P family protein</fullName>
    </submittedName>
</protein>
<accession>A0ACC5RFL8</accession>
<keyword evidence="1" id="KW-0378">Hydrolase</keyword>